<proteinExistence type="predicted"/>
<keyword evidence="4" id="KW-1185">Reference proteome</keyword>
<evidence type="ECO:0000259" key="2">
    <source>
        <dbReference type="Pfam" id="PF16220"/>
    </source>
</evidence>
<feature type="domain" description="FecR protein" evidence="1">
    <location>
        <begin position="113"/>
        <end position="192"/>
    </location>
</feature>
<evidence type="ECO:0000259" key="1">
    <source>
        <dbReference type="Pfam" id="PF04773"/>
    </source>
</evidence>
<evidence type="ECO:0000313" key="3">
    <source>
        <dbReference type="EMBL" id="GLR46348.1"/>
    </source>
</evidence>
<accession>A0ABQ5Z0R0</accession>
<comment type="caution">
    <text evidence="3">The sequence shown here is derived from an EMBL/GenBank/DDBJ whole genome shotgun (WGS) entry which is preliminary data.</text>
</comment>
<dbReference type="InterPro" id="IPR032623">
    <property type="entry name" value="FecR_N"/>
</dbReference>
<gene>
    <name evidence="3" type="ORF">GCM10007925_00590</name>
</gene>
<name>A0ABQ5Z0R0_9SPHN</name>
<dbReference type="InterPro" id="IPR006860">
    <property type="entry name" value="FecR"/>
</dbReference>
<evidence type="ECO:0000313" key="4">
    <source>
        <dbReference type="Proteomes" id="UP001156703"/>
    </source>
</evidence>
<dbReference type="InterPro" id="IPR012373">
    <property type="entry name" value="Ferrdict_sens_TM"/>
</dbReference>
<sequence>MSEQRVHEEAATWFARMASDEADWPGFTAWLEADPRHGEAYDELALLDDDLSRHADLLEGSSLPEPANDDAPRWRRWAGFGGGAVAAGLALLLAVQSSSDAPLPARTFAAPGAKSAAIALGDGTRVVLAPSSRLEVRGTQMALSGAAWFDVPHRPGREMKVDLGGYEIRDIGTTFTAVNDARGVEVAVGEGRLSVASDRLSTPVALSAGRSLVAPAGSSAVRLGSVDPAGVGAWRTGRLSFADTPLAVVAAEVSRYSGRQIAVDPAIAGEPFSGTIALHDDVSPAETLARIMALDVASQGGAQRLVRRGR</sequence>
<dbReference type="PANTHER" id="PTHR30273">
    <property type="entry name" value="PERIPLASMIC SIGNAL SENSOR AND SIGMA FACTOR ACTIVATOR FECR-RELATED"/>
    <property type="match status" value="1"/>
</dbReference>
<feature type="domain" description="FecR N-terminal" evidence="2">
    <location>
        <begin position="8"/>
        <end position="45"/>
    </location>
</feature>
<dbReference type="Pfam" id="PF04773">
    <property type="entry name" value="FecR"/>
    <property type="match status" value="1"/>
</dbReference>
<protein>
    <submittedName>
        <fullName evidence="3">Inner membrane sensor for iron transport</fullName>
    </submittedName>
</protein>
<dbReference type="PANTHER" id="PTHR30273:SF2">
    <property type="entry name" value="PROTEIN FECR"/>
    <property type="match status" value="1"/>
</dbReference>
<dbReference type="Proteomes" id="UP001156703">
    <property type="component" value="Unassembled WGS sequence"/>
</dbReference>
<dbReference type="EMBL" id="BSOO01000001">
    <property type="protein sequence ID" value="GLR46348.1"/>
    <property type="molecule type" value="Genomic_DNA"/>
</dbReference>
<dbReference type="PIRSF" id="PIRSF018266">
    <property type="entry name" value="FecR"/>
    <property type="match status" value="1"/>
</dbReference>
<dbReference type="Pfam" id="PF16220">
    <property type="entry name" value="DUF4880"/>
    <property type="match status" value="1"/>
</dbReference>
<dbReference type="Gene3D" id="2.60.120.1440">
    <property type="match status" value="1"/>
</dbReference>
<organism evidence="3 4">
    <name type="scientific">Sphingomonas astaxanthinifaciens DSM 22298</name>
    <dbReference type="NCBI Taxonomy" id="1123267"/>
    <lineage>
        <taxon>Bacteria</taxon>
        <taxon>Pseudomonadati</taxon>
        <taxon>Pseudomonadota</taxon>
        <taxon>Alphaproteobacteria</taxon>
        <taxon>Sphingomonadales</taxon>
        <taxon>Sphingomonadaceae</taxon>
        <taxon>Sphingomonas</taxon>
    </lineage>
</organism>
<reference evidence="4" key="1">
    <citation type="journal article" date="2019" name="Int. J. Syst. Evol. Microbiol.">
        <title>The Global Catalogue of Microorganisms (GCM) 10K type strain sequencing project: providing services to taxonomists for standard genome sequencing and annotation.</title>
        <authorList>
            <consortium name="The Broad Institute Genomics Platform"/>
            <consortium name="The Broad Institute Genome Sequencing Center for Infectious Disease"/>
            <person name="Wu L."/>
            <person name="Ma J."/>
        </authorList>
    </citation>
    <scope>NUCLEOTIDE SEQUENCE [LARGE SCALE GENOMIC DNA]</scope>
    <source>
        <strain evidence="4">NBRC 102146</strain>
    </source>
</reference>